<organism evidence="1 2">
    <name type="scientific">Photobacterium damselae subsp. damselae</name>
    <name type="common">Listonella damsela</name>
    <dbReference type="NCBI Taxonomy" id="85581"/>
    <lineage>
        <taxon>Bacteria</taxon>
        <taxon>Pseudomonadati</taxon>
        <taxon>Pseudomonadota</taxon>
        <taxon>Gammaproteobacteria</taxon>
        <taxon>Vibrionales</taxon>
        <taxon>Vibrionaceae</taxon>
        <taxon>Photobacterium</taxon>
    </lineage>
</organism>
<proteinExistence type="predicted"/>
<evidence type="ECO:0000313" key="2">
    <source>
        <dbReference type="Proteomes" id="UP000480943"/>
    </source>
</evidence>
<dbReference type="EMBL" id="VZUQ01000071">
    <property type="protein sequence ID" value="KAB1179438.1"/>
    <property type="molecule type" value="Genomic_DNA"/>
</dbReference>
<dbReference type="RefSeq" id="WP_065172315.1">
    <property type="nucleotide sequence ID" value="NZ_CP021151.1"/>
</dbReference>
<name>A0A1C3DJS4_PHODD</name>
<gene>
    <name evidence="1" type="ORF">F6450_13820</name>
</gene>
<comment type="caution">
    <text evidence="1">The sequence shown here is derived from an EMBL/GenBank/DDBJ whole genome shotgun (WGS) entry which is preliminary data.</text>
</comment>
<dbReference type="AlphaFoldDB" id="A0A1C3DJS4"/>
<evidence type="ECO:0000313" key="1">
    <source>
        <dbReference type="EMBL" id="KAB1179438.1"/>
    </source>
</evidence>
<protein>
    <submittedName>
        <fullName evidence="1">Uncharacterized protein</fullName>
    </submittedName>
</protein>
<accession>A0A1C3DJS4</accession>
<reference evidence="1 2" key="1">
    <citation type="submission" date="2019-09" db="EMBL/GenBank/DDBJ databases">
        <title>Photobacterium damselae subsp. damselae CDC-2227-81, a human clinical isolate.</title>
        <authorList>
            <person name="Osorio C.R."/>
        </authorList>
    </citation>
    <scope>NUCLEOTIDE SEQUENCE [LARGE SCALE GENOMIC DNA]</scope>
    <source>
        <strain evidence="1 2">CDC-2227-81</strain>
    </source>
</reference>
<dbReference type="GeneID" id="93398099"/>
<dbReference type="Proteomes" id="UP000480943">
    <property type="component" value="Unassembled WGS sequence"/>
</dbReference>
<sequence length="78" mass="8601">MTIAEKLLSPAIESQAKTHGAVNALEEVYAKARYARFKKVKWGSQYFDGIQFGDGSLIAVKPTAFNRLTLVALEKEPS</sequence>
<dbReference type="KEGG" id="pds:CAY62_08280"/>